<dbReference type="RefSeq" id="WP_399649310.1">
    <property type="nucleotide sequence ID" value="NZ_JBITYG010000004.1"/>
</dbReference>
<keyword evidence="2" id="KW-1185">Reference proteome</keyword>
<organism evidence="1 2">
    <name type="scientific">Streptomyces fildesensis</name>
    <dbReference type="NCBI Taxonomy" id="375757"/>
    <lineage>
        <taxon>Bacteria</taxon>
        <taxon>Bacillati</taxon>
        <taxon>Actinomycetota</taxon>
        <taxon>Actinomycetes</taxon>
        <taxon>Kitasatosporales</taxon>
        <taxon>Streptomycetaceae</taxon>
        <taxon>Streptomyces</taxon>
    </lineage>
</organism>
<dbReference type="EMBL" id="JBITYG010000004">
    <property type="protein sequence ID" value="MFI9102110.1"/>
    <property type="molecule type" value="Genomic_DNA"/>
</dbReference>
<comment type="caution">
    <text evidence="1">The sequence shown here is derived from an EMBL/GenBank/DDBJ whole genome shotgun (WGS) entry which is preliminary data.</text>
</comment>
<evidence type="ECO:0000313" key="2">
    <source>
        <dbReference type="Proteomes" id="UP001614394"/>
    </source>
</evidence>
<protein>
    <submittedName>
        <fullName evidence="1">Uncharacterized protein</fullName>
    </submittedName>
</protein>
<evidence type="ECO:0000313" key="1">
    <source>
        <dbReference type="EMBL" id="MFI9102110.1"/>
    </source>
</evidence>
<name>A0ABW8C6Q5_9ACTN</name>
<accession>A0ABW8C6Q5</accession>
<proteinExistence type="predicted"/>
<sequence>MQLKMREFRPRIGPAEYRVVQPWEPLRHTALGNPDGYGCLIGDHEGLARLAALFSFAAYSPRTIVHVPLRKGAPLGEYENFIESCGGRVDLVLVHHSLGLRVTKWPELRRRLVNGRPITVRTDEARTNRDHATWLERRDDDENRDWLRPDVHASTLFLTGSRDVLASASTQFEFAAGRGLREEKVPKGHSVLVSMLSWELRPDPSVHRMQFDICFKARPPYEHFRRPGRRLPAA</sequence>
<gene>
    <name evidence="1" type="ORF">ACIGXA_16455</name>
</gene>
<dbReference type="Proteomes" id="UP001614394">
    <property type="component" value="Unassembled WGS sequence"/>
</dbReference>
<reference evidence="1 2" key="1">
    <citation type="submission" date="2024-10" db="EMBL/GenBank/DDBJ databases">
        <title>The Natural Products Discovery Center: Release of the First 8490 Sequenced Strains for Exploring Actinobacteria Biosynthetic Diversity.</title>
        <authorList>
            <person name="Kalkreuter E."/>
            <person name="Kautsar S.A."/>
            <person name="Yang D."/>
            <person name="Bader C.D."/>
            <person name="Teijaro C.N."/>
            <person name="Fluegel L."/>
            <person name="Davis C.M."/>
            <person name="Simpson J.R."/>
            <person name="Lauterbach L."/>
            <person name="Steele A.D."/>
            <person name="Gui C."/>
            <person name="Meng S."/>
            <person name="Li G."/>
            <person name="Viehrig K."/>
            <person name="Ye F."/>
            <person name="Su P."/>
            <person name="Kiefer A.F."/>
            <person name="Nichols A."/>
            <person name="Cepeda A.J."/>
            <person name="Yan W."/>
            <person name="Fan B."/>
            <person name="Jiang Y."/>
            <person name="Adhikari A."/>
            <person name="Zheng C.-J."/>
            <person name="Schuster L."/>
            <person name="Cowan T.M."/>
            <person name="Smanski M.J."/>
            <person name="Chevrette M.G."/>
            <person name="De Carvalho L.P.S."/>
            <person name="Shen B."/>
        </authorList>
    </citation>
    <scope>NUCLEOTIDE SEQUENCE [LARGE SCALE GENOMIC DNA]</scope>
    <source>
        <strain evidence="1 2">NPDC053399</strain>
    </source>
</reference>